<organism evidence="14 15">
    <name type="scientific">Thermoflavimicrobium daqui</name>
    <dbReference type="NCBI Taxonomy" id="2137476"/>
    <lineage>
        <taxon>Bacteria</taxon>
        <taxon>Bacillati</taxon>
        <taxon>Bacillota</taxon>
        <taxon>Bacilli</taxon>
        <taxon>Bacillales</taxon>
        <taxon>Thermoactinomycetaceae</taxon>
        <taxon>Thermoflavimicrobium</taxon>
    </lineage>
</organism>
<evidence type="ECO:0000256" key="7">
    <source>
        <dbReference type="ARBA" id="ARBA00022777"/>
    </source>
</evidence>
<evidence type="ECO:0000256" key="4">
    <source>
        <dbReference type="ARBA" id="ARBA00022679"/>
    </source>
</evidence>
<evidence type="ECO:0000256" key="8">
    <source>
        <dbReference type="ARBA" id="ARBA00022840"/>
    </source>
</evidence>
<evidence type="ECO:0000256" key="5">
    <source>
        <dbReference type="ARBA" id="ARBA00022723"/>
    </source>
</evidence>
<dbReference type="GO" id="GO:0046872">
    <property type="term" value="F:metal ion binding"/>
    <property type="evidence" value="ECO:0007669"/>
    <property type="project" value="UniProtKB-KW"/>
</dbReference>
<keyword evidence="12" id="KW-1208">Phospholipid metabolism</keyword>
<dbReference type="Pfam" id="PF19279">
    <property type="entry name" value="YegS_C"/>
    <property type="match status" value="1"/>
</dbReference>
<accession>A0A364K1B1</accession>
<evidence type="ECO:0000256" key="10">
    <source>
        <dbReference type="ARBA" id="ARBA00023098"/>
    </source>
</evidence>
<evidence type="ECO:0000256" key="2">
    <source>
        <dbReference type="ARBA" id="ARBA00005983"/>
    </source>
</evidence>
<dbReference type="SMART" id="SM00046">
    <property type="entry name" value="DAGKc"/>
    <property type="match status" value="1"/>
</dbReference>
<evidence type="ECO:0000256" key="12">
    <source>
        <dbReference type="ARBA" id="ARBA00023264"/>
    </source>
</evidence>
<keyword evidence="8" id="KW-0067">ATP-binding</keyword>
<evidence type="ECO:0000256" key="11">
    <source>
        <dbReference type="ARBA" id="ARBA00023209"/>
    </source>
</evidence>
<comment type="similarity">
    <text evidence="2">Belongs to the diacylglycerol/lipid kinase family.</text>
</comment>
<keyword evidence="3" id="KW-0444">Lipid biosynthesis</keyword>
<dbReference type="GO" id="GO:0004143">
    <property type="term" value="F:ATP-dependent diacylglycerol kinase activity"/>
    <property type="evidence" value="ECO:0007669"/>
    <property type="project" value="TreeGrafter"/>
</dbReference>
<evidence type="ECO:0000256" key="3">
    <source>
        <dbReference type="ARBA" id="ARBA00022516"/>
    </source>
</evidence>
<evidence type="ECO:0000313" key="14">
    <source>
        <dbReference type="EMBL" id="RAL21471.1"/>
    </source>
</evidence>
<dbReference type="AlphaFoldDB" id="A0A364K1B1"/>
<dbReference type="InterPro" id="IPR050187">
    <property type="entry name" value="Lipid_Phosphate_FormReg"/>
</dbReference>
<name>A0A364K1B1_9BACL</name>
<keyword evidence="5" id="KW-0479">Metal-binding</keyword>
<dbReference type="GO" id="GO:0008654">
    <property type="term" value="P:phospholipid biosynthetic process"/>
    <property type="evidence" value="ECO:0007669"/>
    <property type="project" value="UniProtKB-KW"/>
</dbReference>
<keyword evidence="7 14" id="KW-0418">Kinase</keyword>
<comment type="cofactor">
    <cofactor evidence="1">
        <name>Mg(2+)</name>
        <dbReference type="ChEBI" id="CHEBI:18420"/>
    </cofactor>
</comment>
<dbReference type="PANTHER" id="PTHR12358:SF106">
    <property type="entry name" value="LIPID KINASE YEGS"/>
    <property type="match status" value="1"/>
</dbReference>
<gene>
    <name evidence="14" type="ORF">DL897_16065</name>
</gene>
<dbReference type="InterPro" id="IPR017438">
    <property type="entry name" value="ATP-NAD_kinase_N"/>
</dbReference>
<dbReference type="Pfam" id="PF00781">
    <property type="entry name" value="DAGK_cat"/>
    <property type="match status" value="1"/>
</dbReference>
<dbReference type="NCBIfam" id="NF009874">
    <property type="entry name" value="PRK13337.1"/>
    <property type="match status" value="1"/>
</dbReference>
<dbReference type="GO" id="GO:0005524">
    <property type="term" value="F:ATP binding"/>
    <property type="evidence" value="ECO:0007669"/>
    <property type="project" value="UniProtKB-KW"/>
</dbReference>
<comment type="caution">
    <text evidence="14">The sequence shown here is derived from an EMBL/GenBank/DDBJ whole genome shotgun (WGS) entry which is preliminary data.</text>
</comment>
<evidence type="ECO:0000313" key="15">
    <source>
        <dbReference type="Proteomes" id="UP000251213"/>
    </source>
</evidence>
<dbReference type="OrthoDB" id="142078at2"/>
<keyword evidence="6" id="KW-0547">Nucleotide-binding</keyword>
<dbReference type="Gene3D" id="3.40.50.10330">
    <property type="entry name" value="Probable inorganic polyphosphate/atp-NAD kinase, domain 1"/>
    <property type="match status" value="1"/>
</dbReference>
<reference evidence="14 15" key="1">
    <citation type="submission" date="2018-06" db="EMBL/GenBank/DDBJ databases">
        <title>Thermoflavimicrobium daqus sp. nov., a thermophilic microbe isolated from Moutai-flavour Daqu.</title>
        <authorList>
            <person name="Wang X."/>
            <person name="Zhou H."/>
        </authorList>
    </citation>
    <scope>NUCLEOTIDE SEQUENCE [LARGE SCALE GENOMIC DNA]</scope>
    <source>
        <strain evidence="14 15">FBKL4.011</strain>
    </source>
</reference>
<keyword evidence="4" id="KW-0808">Transferase</keyword>
<proteinExistence type="inferred from homology"/>
<sequence>MPRARLIYNPTAGRELIKRQLPKILDCLEQAGYETSCRATQYSWHAAKEASLAVERGYDVVIAAGGDGTIHEVVNGVASYENPPKLGILPAGTTNDFARALKIPRDLSKACQVIVEGKTTQIDLGKYGDRYFINVAAVGKLAEVAHEAPSRLKTVIGSLAYYAKAIEKITSFLKPYPVHIQTAQGEWEGDISLLLLTNSVSVGGFQKIAPEASINDGYLDVLIISKVNIPELLQLAAQAYKGEHIKSSRVIYFQTDQIEVKTMESLVLNLDGEYSGEICGSFTVVPRHLEVFCP</sequence>
<keyword evidence="11" id="KW-0594">Phospholipid biosynthesis</keyword>
<keyword evidence="10" id="KW-0443">Lipid metabolism</keyword>
<evidence type="ECO:0000259" key="13">
    <source>
        <dbReference type="PROSITE" id="PS50146"/>
    </source>
</evidence>
<protein>
    <submittedName>
        <fullName evidence="14">Diacylglycerol kinase</fullName>
    </submittedName>
</protein>
<dbReference type="InterPro" id="IPR005218">
    <property type="entry name" value="Diacylglycerol/lipid_kinase"/>
</dbReference>
<keyword evidence="15" id="KW-1185">Reference proteome</keyword>
<dbReference type="GO" id="GO:0005886">
    <property type="term" value="C:plasma membrane"/>
    <property type="evidence" value="ECO:0007669"/>
    <property type="project" value="TreeGrafter"/>
</dbReference>
<dbReference type="Gene3D" id="2.60.200.40">
    <property type="match status" value="1"/>
</dbReference>
<dbReference type="PROSITE" id="PS50146">
    <property type="entry name" value="DAGK"/>
    <property type="match status" value="1"/>
</dbReference>
<dbReference type="EMBL" id="QJKK01000013">
    <property type="protein sequence ID" value="RAL21471.1"/>
    <property type="molecule type" value="Genomic_DNA"/>
</dbReference>
<feature type="domain" description="DAGKc" evidence="13">
    <location>
        <begin position="1"/>
        <end position="131"/>
    </location>
</feature>
<dbReference type="Proteomes" id="UP000251213">
    <property type="component" value="Unassembled WGS sequence"/>
</dbReference>
<dbReference type="InterPro" id="IPR045540">
    <property type="entry name" value="YegS/DAGK_C"/>
</dbReference>
<dbReference type="NCBIfam" id="TIGR00147">
    <property type="entry name" value="YegS/Rv2252/BmrU family lipid kinase"/>
    <property type="match status" value="1"/>
</dbReference>
<evidence type="ECO:0000256" key="9">
    <source>
        <dbReference type="ARBA" id="ARBA00022842"/>
    </source>
</evidence>
<evidence type="ECO:0000256" key="6">
    <source>
        <dbReference type="ARBA" id="ARBA00022741"/>
    </source>
</evidence>
<dbReference type="SUPFAM" id="SSF111331">
    <property type="entry name" value="NAD kinase/diacylglycerol kinase-like"/>
    <property type="match status" value="1"/>
</dbReference>
<evidence type="ECO:0000256" key="1">
    <source>
        <dbReference type="ARBA" id="ARBA00001946"/>
    </source>
</evidence>
<reference evidence="14 15" key="2">
    <citation type="submission" date="2018-06" db="EMBL/GenBank/DDBJ databases">
        <authorList>
            <person name="Zhirakovskaya E."/>
        </authorList>
    </citation>
    <scope>NUCLEOTIDE SEQUENCE [LARGE SCALE GENOMIC DNA]</scope>
    <source>
        <strain evidence="14 15">FBKL4.011</strain>
    </source>
</reference>
<dbReference type="InterPro" id="IPR001206">
    <property type="entry name" value="Diacylglycerol_kinase_cat_dom"/>
</dbReference>
<dbReference type="PANTHER" id="PTHR12358">
    <property type="entry name" value="SPHINGOSINE KINASE"/>
    <property type="match status" value="1"/>
</dbReference>
<dbReference type="InterPro" id="IPR016064">
    <property type="entry name" value="NAD/diacylglycerol_kinase_sf"/>
</dbReference>
<dbReference type="RefSeq" id="WP_113660144.1">
    <property type="nucleotide sequence ID" value="NZ_KZ845675.1"/>
</dbReference>
<keyword evidence="9" id="KW-0460">Magnesium</keyword>